<dbReference type="AlphaFoldDB" id="A0AAE3J960"/>
<proteinExistence type="inferred from homology"/>
<evidence type="ECO:0000256" key="1">
    <source>
        <dbReference type="ARBA" id="ARBA00009013"/>
    </source>
</evidence>
<dbReference type="PROSITE" id="PS50801">
    <property type="entry name" value="STAS"/>
    <property type="match status" value="1"/>
</dbReference>
<evidence type="ECO:0000256" key="2">
    <source>
        <dbReference type="RuleBase" id="RU003749"/>
    </source>
</evidence>
<dbReference type="PANTHER" id="PTHR33495:SF2">
    <property type="entry name" value="ANTI-SIGMA FACTOR ANTAGONIST TM_1081-RELATED"/>
    <property type="match status" value="1"/>
</dbReference>
<organism evidence="4 5">
    <name type="scientific">Hominilimicola fabiformis</name>
    <dbReference type="NCBI Taxonomy" id="2885356"/>
    <lineage>
        <taxon>Bacteria</taxon>
        <taxon>Bacillati</taxon>
        <taxon>Bacillota</taxon>
        <taxon>Clostridia</taxon>
        <taxon>Eubacteriales</taxon>
        <taxon>Oscillospiraceae</taxon>
        <taxon>Hominilimicola</taxon>
    </lineage>
</organism>
<accession>A0AAE3J960</accession>
<evidence type="ECO:0000313" key="4">
    <source>
        <dbReference type="EMBL" id="MCC2210232.1"/>
    </source>
</evidence>
<reference evidence="4 5" key="1">
    <citation type="submission" date="2021-10" db="EMBL/GenBank/DDBJ databases">
        <title>Anaerobic single-cell dispensing facilitates the cultivation of human gut bacteria.</title>
        <authorList>
            <person name="Afrizal A."/>
        </authorList>
    </citation>
    <scope>NUCLEOTIDE SEQUENCE [LARGE SCALE GENOMIC DNA]</scope>
    <source>
        <strain evidence="4 5">CLA-AA-H232</strain>
    </source>
</reference>
<name>A0AAE3J960_9FIRM</name>
<feature type="domain" description="STAS" evidence="3">
    <location>
        <begin position="11"/>
        <end position="111"/>
    </location>
</feature>
<dbReference type="RefSeq" id="WP_022230174.1">
    <property type="nucleotide sequence ID" value="NZ_JAJEQM010000006.1"/>
</dbReference>
<dbReference type="SUPFAM" id="SSF52091">
    <property type="entry name" value="SpoIIaa-like"/>
    <property type="match status" value="1"/>
</dbReference>
<dbReference type="InterPro" id="IPR002645">
    <property type="entry name" value="STAS_dom"/>
</dbReference>
<comment type="caution">
    <text evidence="4">The sequence shown here is derived from an EMBL/GenBank/DDBJ whole genome shotgun (WGS) entry which is preliminary data.</text>
</comment>
<keyword evidence="5" id="KW-1185">Reference proteome</keyword>
<evidence type="ECO:0000313" key="5">
    <source>
        <dbReference type="Proteomes" id="UP001198242"/>
    </source>
</evidence>
<dbReference type="GO" id="GO:0043856">
    <property type="term" value="F:anti-sigma factor antagonist activity"/>
    <property type="evidence" value="ECO:0007669"/>
    <property type="project" value="InterPro"/>
</dbReference>
<dbReference type="Proteomes" id="UP001198242">
    <property type="component" value="Unassembled WGS sequence"/>
</dbReference>
<dbReference type="Pfam" id="PF01740">
    <property type="entry name" value="STAS"/>
    <property type="match status" value="1"/>
</dbReference>
<dbReference type="CDD" id="cd07043">
    <property type="entry name" value="STAS_anti-anti-sigma_factors"/>
    <property type="match status" value="1"/>
</dbReference>
<dbReference type="Gene3D" id="3.30.750.24">
    <property type="entry name" value="STAS domain"/>
    <property type="match status" value="1"/>
</dbReference>
<dbReference type="PANTHER" id="PTHR33495">
    <property type="entry name" value="ANTI-SIGMA FACTOR ANTAGONIST TM_1081-RELATED-RELATED"/>
    <property type="match status" value="1"/>
</dbReference>
<comment type="similarity">
    <text evidence="1 2">Belongs to the anti-sigma-factor antagonist family.</text>
</comment>
<dbReference type="EMBL" id="JAJEQM010000006">
    <property type="protein sequence ID" value="MCC2210232.1"/>
    <property type="molecule type" value="Genomic_DNA"/>
</dbReference>
<dbReference type="NCBIfam" id="TIGR00377">
    <property type="entry name" value="ant_ant_sig"/>
    <property type="match status" value="1"/>
</dbReference>
<dbReference type="InterPro" id="IPR036513">
    <property type="entry name" value="STAS_dom_sf"/>
</dbReference>
<dbReference type="InterPro" id="IPR003658">
    <property type="entry name" value="Anti-sigma_ant"/>
</dbReference>
<gene>
    <name evidence="4" type="ORF">LKE05_05440</name>
</gene>
<protein>
    <recommendedName>
        <fullName evidence="2">Anti-sigma factor antagonist</fullName>
    </recommendedName>
</protein>
<sequence>MELMLMGRYRLLIIKIFGELDQHKASSVRENADRELGRTGAVNVAFNFENVTFMDSSGIGVIMGRYKTVTALGGKVIIYGASDAVNRLIEMSGIKSIVTVADNLENGVKEAGIDVQ</sequence>
<evidence type="ECO:0000259" key="3">
    <source>
        <dbReference type="PROSITE" id="PS50801"/>
    </source>
</evidence>